<evidence type="ECO:0000256" key="2">
    <source>
        <dbReference type="ARBA" id="ARBA00022737"/>
    </source>
</evidence>
<name>A0A1I5L927_9HYPH</name>
<feature type="domain" description="SIS" evidence="3">
    <location>
        <begin position="29"/>
        <end position="181"/>
    </location>
</feature>
<feature type="domain" description="SIS" evidence="3">
    <location>
        <begin position="193"/>
        <end position="329"/>
    </location>
</feature>
<dbReference type="STRING" id="655353.SAMN04488056_11644"/>
<dbReference type="GO" id="GO:0008483">
    <property type="term" value="F:transaminase activity"/>
    <property type="evidence" value="ECO:0007669"/>
    <property type="project" value="UniProtKB-KW"/>
</dbReference>
<dbReference type="AlphaFoldDB" id="A0A1I5L927"/>
<dbReference type="GO" id="GO:0097367">
    <property type="term" value="F:carbohydrate derivative binding"/>
    <property type="evidence" value="ECO:0007669"/>
    <property type="project" value="InterPro"/>
</dbReference>
<dbReference type="InterPro" id="IPR001347">
    <property type="entry name" value="SIS_dom"/>
</dbReference>
<dbReference type="Pfam" id="PF01380">
    <property type="entry name" value="SIS"/>
    <property type="match status" value="2"/>
</dbReference>
<evidence type="ECO:0000313" key="5">
    <source>
        <dbReference type="Proteomes" id="UP000199236"/>
    </source>
</evidence>
<dbReference type="InterPro" id="IPR046348">
    <property type="entry name" value="SIS_dom_sf"/>
</dbReference>
<dbReference type="RefSeq" id="WP_090075226.1">
    <property type="nucleotide sequence ID" value="NZ_FOVR01000016.1"/>
</dbReference>
<keyword evidence="5" id="KW-1185">Reference proteome</keyword>
<keyword evidence="1" id="KW-0032">Aminotransferase</keyword>
<dbReference type="SUPFAM" id="SSF53697">
    <property type="entry name" value="SIS domain"/>
    <property type="match status" value="1"/>
</dbReference>
<dbReference type="InterPro" id="IPR035466">
    <property type="entry name" value="GlmS/AgaS_SIS"/>
</dbReference>
<dbReference type="OrthoDB" id="9761808at2"/>
<dbReference type="InterPro" id="IPR035490">
    <property type="entry name" value="GlmS/FrlB_SIS"/>
</dbReference>
<evidence type="ECO:0000256" key="1">
    <source>
        <dbReference type="ARBA" id="ARBA00022576"/>
    </source>
</evidence>
<dbReference type="PROSITE" id="PS51464">
    <property type="entry name" value="SIS"/>
    <property type="match status" value="2"/>
</dbReference>
<dbReference type="GO" id="GO:1901135">
    <property type="term" value="P:carbohydrate derivative metabolic process"/>
    <property type="evidence" value="ECO:0007669"/>
    <property type="project" value="InterPro"/>
</dbReference>
<dbReference type="Gene3D" id="3.40.50.10490">
    <property type="entry name" value="Glucose-6-phosphate isomerase like protein, domain 1"/>
    <property type="match status" value="2"/>
</dbReference>
<gene>
    <name evidence="4" type="ORF">SAMN04488056_11644</name>
</gene>
<dbReference type="CDD" id="cd05008">
    <property type="entry name" value="SIS_GlmS_GlmD_1"/>
    <property type="match status" value="1"/>
</dbReference>
<evidence type="ECO:0000259" key="3">
    <source>
        <dbReference type="PROSITE" id="PS51464"/>
    </source>
</evidence>
<protein>
    <submittedName>
        <fullName evidence="4">Glutamine--fructose-6-phosphate transaminase</fullName>
    </submittedName>
</protein>
<keyword evidence="1" id="KW-0808">Transferase</keyword>
<organism evidence="4 5">
    <name type="scientific">Cohaesibacter marisflavi</name>
    <dbReference type="NCBI Taxonomy" id="655353"/>
    <lineage>
        <taxon>Bacteria</taxon>
        <taxon>Pseudomonadati</taxon>
        <taxon>Pseudomonadota</taxon>
        <taxon>Alphaproteobacteria</taxon>
        <taxon>Hyphomicrobiales</taxon>
        <taxon>Cohaesibacteraceae</taxon>
    </lineage>
</organism>
<dbReference type="PANTHER" id="PTHR10937">
    <property type="entry name" value="GLUCOSAMINE--FRUCTOSE-6-PHOSPHATE AMINOTRANSFERASE, ISOMERIZING"/>
    <property type="match status" value="1"/>
</dbReference>
<accession>A0A1I5L927</accession>
<dbReference type="CDD" id="cd05009">
    <property type="entry name" value="SIS_GlmS_GlmD_2"/>
    <property type="match status" value="1"/>
</dbReference>
<reference evidence="4 5" key="1">
    <citation type="submission" date="2016-10" db="EMBL/GenBank/DDBJ databases">
        <authorList>
            <person name="de Groot N.N."/>
        </authorList>
    </citation>
    <scope>NUCLEOTIDE SEQUENCE [LARGE SCALE GENOMIC DNA]</scope>
    <source>
        <strain evidence="4 5">CGMCC 1.9157</strain>
    </source>
</reference>
<sequence>MTKMRQETEEIPVAVARLLETAPETIAPIAKAFKTFDPRVVVTIARGSSDHAAYFLKYAIELVLGLPVASQGPSIASIYGAPMKMGGAATIAISQSGASSDIVAMAETARKGGALTAALVNTLPSPLSQACEHALDIRAGTEYAVAATKSYVNSIVAGLALIAYWAEDDALKTALERLPEQLEKAESLDWSHMLEPVAKAQSLYMLGRGPTMAIAAEAALKCKETSELHAEAYSSAEMLHGPVSLVDRDFPVIAFAARDAAESSIVDIVKGVVAKNPHCYISSDQSADAIQLPFVATGHPLTDALALIVPFYRFVEQLSLKRGLDPDNPAALKKVTVTR</sequence>
<dbReference type="EMBL" id="FOVR01000016">
    <property type="protein sequence ID" value="SFO93869.1"/>
    <property type="molecule type" value="Genomic_DNA"/>
</dbReference>
<dbReference type="Proteomes" id="UP000199236">
    <property type="component" value="Unassembled WGS sequence"/>
</dbReference>
<evidence type="ECO:0000313" key="4">
    <source>
        <dbReference type="EMBL" id="SFO93869.1"/>
    </source>
</evidence>
<proteinExistence type="predicted"/>
<keyword evidence="2" id="KW-0677">Repeat</keyword>
<dbReference type="PANTHER" id="PTHR10937:SF8">
    <property type="entry name" value="AMINOTRANSFERASE-RELATED"/>
    <property type="match status" value="1"/>
</dbReference>